<protein>
    <submittedName>
        <fullName evidence="2">DUF47 family protein</fullName>
    </submittedName>
</protein>
<accession>A0A7C4HCS4</accession>
<dbReference type="InterPro" id="IPR038078">
    <property type="entry name" value="PhoU-like_sf"/>
</dbReference>
<dbReference type="Pfam" id="PF01865">
    <property type="entry name" value="PhoU_div"/>
    <property type="match status" value="1"/>
</dbReference>
<dbReference type="AlphaFoldDB" id="A0A7C4HCS4"/>
<dbReference type="SUPFAM" id="SSF109755">
    <property type="entry name" value="PhoU-like"/>
    <property type="match status" value="1"/>
</dbReference>
<reference evidence="2" key="1">
    <citation type="journal article" date="2020" name="mSystems">
        <title>Genome- and Community-Level Interaction Insights into Carbon Utilization and Element Cycling Functions of Hydrothermarchaeota in Hydrothermal Sediment.</title>
        <authorList>
            <person name="Zhou Z."/>
            <person name="Liu Y."/>
            <person name="Xu W."/>
            <person name="Pan J."/>
            <person name="Luo Z.H."/>
            <person name="Li M."/>
        </authorList>
    </citation>
    <scope>NUCLEOTIDE SEQUENCE [LARGE SCALE GENOMIC DNA]</scope>
    <source>
        <strain evidence="2">SpSt-642</strain>
    </source>
</reference>
<organism evidence="2">
    <name type="scientific">Staphylothermus marinus</name>
    <dbReference type="NCBI Taxonomy" id="2280"/>
    <lineage>
        <taxon>Archaea</taxon>
        <taxon>Thermoproteota</taxon>
        <taxon>Thermoprotei</taxon>
        <taxon>Desulfurococcales</taxon>
        <taxon>Desulfurococcaceae</taxon>
        <taxon>Staphylothermus</taxon>
    </lineage>
</organism>
<gene>
    <name evidence="2" type="ORF">ENU14_00515</name>
</gene>
<dbReference type="Gene3D" id="1.20.58.220">
    <property type="entry name" value="Phosphate transport system protein phou homolog 2, domain 2"/>
    <property type="match status" value="1"/>
</dbReference>
<sequence>MFIMYSYNNESIAEMNIFESIASMTRIVEDAFRVFNELVDNFDREDIDFTKLYNKIYEPKTRVEEHKIMLMEYLARLGEAIDYKQYYVSLTLSLERLVQLLDGASYRIMLLKKNYKTVNKIVNEYLKQMKDVINEQFKNFTSGLKTIAKEPRKTISFINEISKLENKADEIYREATFNLYTKFSNDILLLMMLRDILDFVEDTSDLLRKIGEELRYLALNRTSTI</sequence>
<proteinExistence type="inferred from homology"/>
<comment type="caution">
    <text evidence="2">The sequence shown here is derived from an EMBL/GenBank/DDBJ whole genome shotgun (WGS) entry which is preliminary data.</text>
</comment>
<dbReference type="InterPro" id="IPR018445">
    <property type="entry name" value="Put_Phosphate_transp_reg"/>
</dbReference>
<name>A0A7C4HCS4_STAMA</name>
<dbReference type="EMBL" id="DTBJ01000007">
    <property type="protein sequence ID" value="HGM58064.1"/>
    <property type="molecule type" value="Genomic_DNA"/>
</dbReference>
<evidence type="ECO:0000313" key="2">
    <source>
        <dbReference type="EMBL" id="HGM58064.1"/>
    </source>
</evidence>
<evidence type="ECO:0000256" key="1">
    <source>
        <dbReference type="ARBA" id="ARBA00008591"/>
    </source>
</evidence>
<comment type="similarity">
    <text evidence="1">Belongs to the UPF0111 family.</text>
</comment>